<dbReference type="InterPro" id="IPR016064">
    <property type="entry name" value="NAD/diacylglycerol_kinase_sf"/>
</dbReference>
<dbReference type="GO" id="GO:0007200">
    <property type="term" value="P:phospholipase C-activating G protein-coupled receptor signaling pathway"/>
    <property type="evidence" value="ECO:0007669"/>
    <property type="project" value="InterPro"/>
</dbReference>
<name>A0A0N4VBV4_ENTVE</name>
<comment type="catalytic activity">
    <reaction evidence="1 10">
        <text>a 1,2-diacyl-sn-glycerol + ATP = a 1,2-diacyl-sn-glycero-3-phosphate + ADP + H(+)</text>
        <dbReference type="Rhea" id="RHEA:10272"/>
        <dbReference type="ChEBI" id="CHEBI:15378"/>
        <dbReference type="ChEBI" id="CHEBI:17815"/>
        <dbReference type="ChEBI" id="CHEBI:30616"/>
        <dbReference type="ChEBI" id="CHEBI:58608"/>
        <dbReference type="ChEBI" id="CHEBI:456216"/>
        <dbReference type="EC" id="2.7.1.107"/>
    </reaction>
</comment>
<dbReference type="FunFam" id="2.60.200.40:FF:000019">
    <property type="entry name" value="Diacylglycerol kinase"/>
    <property type="match status" value="1"/>
</dbReference>
<keyword evidence="8" id="KW-0862">Zinc</keyword>
<evidence type="ECO:0000256" key="10">
    <source>
        <dbReference type="RuleBase" id="RU361128"/>
    </source>
</evidence>
<comment type="similarity">
    <text evidence="2 10">Belongs to the eukaryotic diacylglycerol kinase family.</text>
</comment>
<evidence type="ECO:0000256" key="8">
    <source>
        <dbReference type="ARBA" id="ARBA00022833"/>
    </source>
</evidence>
<dbReference type="SUPFAM" id="SSF57889">
    <property type="entry name" value="Cysteine-rich domain"/>
    <property type="match status" value="1"/>
</dbReference>
<keyword evidence="5" id="KW-0677">Repeat</keyword>
<dbReference type="PANTHER" id="PTHR11255">
    <property type="entry name" value="DIACYLGLYCEROL KINASE"/>
    <property type="match status" value="1"/>
</dbReference>
<keyword evidence="6 10" id="KW-0547">Nucleotide-binding</keyword>
<dbReference type="WBParaSite" id="EVEC_0000802501-mRNA-1">
    <property type="protein sequence ID" value="EVEC_0000802501-mRNA-1"/>
    <property type="gene ID" value="EVEC_0000802501"/>
</dbReference>
<protein>
    <recommendedName>
        <fullName evidence="10">Diacylglycerol kinase</fullName>
        <shortName evidence="10">DAG kinase</shortName>
        <ecNumber evidence="10">2.7.1.107</ecNumber>
    </recommendedName>
</protein>
<reference evidence="13" key="1">
    <citation type="submission" date="2017-02" db="UniProtKB">
        <authorList>
            <consortium name="WormBaseParasite"/>
        </authorList>
    </citation>
    <scope>IDENTIFICATION</scope>
</reference>
<evidence type="ECO:0000256" key="6">
    <source>
        <dbReference type="ARBA" id="ARBA00022741"/>
    </source>
</evidence>
<dbReference type="AlphaFoldDB" id="A0A0N4VBV4"/>
<dbReference type="PANTHER" id="PTHR11255:SF118">
    <property type="entry name" value="DIACYLGLYCEROL KINASE EPSILON"/>
    <property type="match status" value="1"/>
</dbReference>
<dbReference type="SMART" id="SM00045">
    <property type="entry name" value="DAGKa"/>
    <property type="match status" value="1"/>
</dbReference>
<dbReference type="InterPro" id="IPR046349">
    <property type="entry name" value="C1-like_sf"/>
</dbReference>
<evidence type="ECO:0000256" key="3">
    <source>
        <dbReference type="ARBA" id="ARBA00022679"/>
    </source>
</evidence>
<evidence type="ECO:0000256" key="5">
    <source>
        <dbReference type="ARBA" id="ARBA00022737"/>
    </source>
</evidence>
<dbReference type="PROSITE" id="PS00479">
    <property type="entry name" value="ZF_DAG_PE_1"/>
    <property type="match status" value="1"/>
</dbReference>
<keyword evidence="3 10" id="KW-0808">Transferase</keyword>
<evidence type="ECO:0000256" key="9">
    <source>
        <dbReference type="ARBA" id="ARBA00022840"/>
    </source>
</evidence>
<dbReference type="InterPro" id="IPR002219">
    <property type="entry name" value="PKC_DAG/PE"/>
</dbReference>
<dbReference type="GO" id="GO:0016020">
    <property type="term" value="C:membrane"/>
    <property type="evidence" value="ECO:0007669"/>
    <property type="project" value="TreeGrafter"/>
</dbReference>
<sequence>LKVYFQEHCPGATEADIAPITDDSDSITAGHHFVGFTDDGYSQYYCSLCENGLQFGMICDFCGVVVDTGLCLHTVSTKVPCKIVPRLLADALLHHWVRGNLPPSSDCVVCGEVCGIGVGLVDYQCVLCRVCVHTDCKFSIDEKCDLGVNRDFIISPDWVELRKVGSRRKKQLVIETLRVPENCSFLWTPLFVIVNPKSGDALGFEVLRTFRRTLHPVQVINIEQTKIGTALRWISANSQSDCYILVAGGNGTLARILDIVSGFDRSPPVAILPIGTGNDLSRVLGWGAAYSGPVDVDEICRQLRKALKVKLDIWNVDIIHRRRFGVQAKNKHLIMVNYISIGVDACVTFGMQATREGIPKAFSSRFLNKLLFLTYGTKDVLEHACAGLEKKIELTVDGRTVELPEIEGLVVLNIPFWGAGVRPWGESSDMPQAIDDEKLEVFAVRSSLHIGQLQIGVSQGIRIAQGRSLKLRLFGGPLPMQCDGEAWIQHVGVIEITHKHQADVLSNVNTTKETSSFFLFNS</sequence>
<feature type="domain" description="Phorbol-ester/DAG-type" evidence="11">
    <location>
        <begin position="93"/>
        <end position="144"/>
    </location>
</feature>
<dbReference type="SMART" id="SM00109">
    <property type="entry name" value="C1"/>
    <property type="match status" value="2"/>
</dbReference>
<dbReference type="GO" id="GO:0046872">
    <property type="term" value="F:metal ion binding"/>
    <property type="evidence" value="ECO:0007669"/>
    <property type="project" value="UniProtKB-KW"/>
</dbReference>
<dbReference type="GO" id="GO:0005524">
    <property type="term" value="F:ATP binding"/>
    <property type="evidence" value="ECO:0007669"/>
    <property type="project" value="UniProtKB-KW"/>
</dbReference>
<dbReference type="PROSITE" id="PS50081">
    <property type="entry name" value="ZF_DAG_PE_2"/>
    <property type="match status" value="1"/>
</dbReference>
<dbReference type="EC" id="2.7.1.107" evidence="10"/>
<dbReference type="Pfam" id="PF00609">
    <property type="entry name" value="DAGK_acc"/>
    <property type="match status" value="1"/>
</dbReference>
<dbReference type="InterPro" id="IPR017438">
    <property type="entry name" value="ATP-NAD_kinase_N"/>
</dbReference>
<dbReference type="InterPro" id="IPR037607">
    <property type="entry name" value="DGK"/>
</dbReference>
<dbReference type="Pfam" id="PF00781">
    <property type="entry name" value="DAGK_cat"/>
    <property type="match status" value="1"/>
</dbReference>
<evidence type="ECO:0000256" key="4">
    <source>
        <dbReference type="ARBA" id="ARBA00022723"/>
    </source>
</evidence>
<evidence type="ECO:0000259" key="12">
    <source>
        <dbReference type="PROSITE" id="PS50146"/>
    </source>
</evidence>
<evidence type="ECO:0000256" key="2">
    <source>
        <dbReference type="ARBA" id="ARBA00009280"/>
    </source>
</evidence>
<keyword evidence="7 10" id="KW-0418">Kinase</keyword>
<keyword evidence="4" id="KW-0479">Metal-binding</keyword>
<keyword evidence="9 10" id="KW-0067">ATP-binding</keyword>
<dbReference type="InterPro" id="IPR000756">
    <property type="entry name" value="Diacylglycerol_kin_accessory"/>
</dbReference>
<evidence type="ECO:0000259" key="11">
    <source>
        <dbReference type="PROSITE" id="PS50081"/>
    </source>
</evidence>
<dbReference type="Gene3D" id="3.40.50.10330">
    <property type="entry name" value="Probable inorganic polyphosphate/atp-NAD kinase, domain 1"/>
    <property type="match status" value="1"/>
</dbReference>
<proteinExistence type="inferred from homology"/>
<dbReference type="GO" id="GO:0004143">
    <property type="term" value="F:ATP-dependent diacylglycerol kinase activity"/>
    <property type="evidence" value="ECO:0007669"/>
    <property type="project" value="UniProtKB-EC"/>
</dbReference>
<dbReference type="SMART" id="SM00046">
    <property type="entry name" value="DAGKc"/>
    <property type="match status" value="1"/>
</dbReference>
<feature type="domain" description="DAGKc" evidence="12">
    <location>
        <begin position="185"/>
        <end position="320"/>
    </location>
</feature>
<dbReference type="PROSITE" id="PS50146">
    <property type="entry name" value="DAGK"/>
    <property type="match status" value="1"/>
</dbReference>
<dbReference type="Gene3D" id="3.30.60.20">
    <property type="match status" value="1"/>
</dbReference>
<organism evidence="13">
    <name type="scientific">Enterobius vermicularis</name>
    <name type="common">Human pinworm</name>
    <dbReference type="NCBI Taxonomy" id="51028"/>
    <lineage>
        <taxon>Eukaryota</taxon>
        <taxon>Metazoa</taxon>
        <taxon>Ecdysozoa</taxon>
        <taxon>Nematoda</taxon>
        <taxon>Chromadorea</taxon>
        <taxon>Rhabditida</taxon>
        <taxon>Spirurina</taxon>
        <taxon>Oxyuridomorpha</taxon>
        <taxon>Oxyuroidea</taxon>
        <taxon>Oxyuridae</taxon>
        <taxon>Enterobius</taxon>
    </lineage>
</organism>
<dbReference type="SUPFAM" id="SSF111331">
    <property type="entry name" value="NAD kinase/diacylglycerol kinase-like"/>
    <property type="match status" value="1"/>
</dbReference>
<evidence type="ECO:0000313" key="13">
    <source>
        <dbReference type="WBParaSite" id="EVEC_0000802501-mRNA-1"/>
    </source>
</evidence>
<dbReference type="Gene3D" id="2.60.200.40">
    <property type="match status" value="1"/>
</dbReference>
<dbReference type="InterPro" id="IPR001206">
    <property type="entry name" value="Diacylglycerol_kinase_cat_dom"/>
</dbReference>
<evidence type="ECO:0000256" key="1">
    <source>
        <dbReference type="ARBA" id="ARBA00001383"/>
    </source>
</evidence>
<accession>A0A0N4VBV4</accession>
<evidence type="ECO:0000256" key="7">
    <source>
        <dbReference type="ARBA" id="ARBA00022777"/>
    </source>
</evidence>
<dbReference type="Pfam" id="PF00130">
    <property type="entry name" value="C1_1"/>
    <property type="match status" value="1"/>
</dbReference>